<keyword evidence="3" id="KW-1185">Reference proteome</keyword>
<name>A0A409YTI3_9AGAR</name>
<feature type="compositionally biased region" description="Basic residues" evidence="1">
    <location>
        <begin position="12"/>
        <end position="26"/>
    </location>
</feature>
<dbReference type="InParanoid" id="A0A409YTI3"/>
<feature type="region of interest" description="Disordered" evidence="1">
    <location>
        <begin position="89"/>
        <end position="112"/>
    </location>
</feature>
<sequence>MRHRENICKPSKSTKKQSDKRHKQRKLKHIDDQFFKNTFSSRIRNVENLDALSASSLELSVDNSGVSDGRHMEDNWLDALAIPHAEAYPPSTSVHSTPIPPPGPYAGHDEQNQSFPSFAMPAFGGLSDVSYVTQAVQEFTPIAPPIDYIPLAAEQTMDSSVVFDGLSYWNLGQTDRNFSDSFDAERFPQMPLSSSNFLCDNWDQSNLDNANLQTFHYPTEGSSGIVYDSAPDPTVWRDQAYGWPGRNAQ</sequence>
<comment type="caution">
    <text evidence="2">The sequence shown here is derived from an EMBL/GenBank/DDBJ whole genome shotgun (WGS) entry which is preliminary data.</text>
</comment>
<gene>
    <name evidence="2" type="ORF">CVT26_005159</name>
</gene>
<evidence type="ECO:0000313" key="2">
    <source>
        <dbReference type="EMBL" id="PPR06312.1"/>
    </source>
</evidence>
<organism evidence="2 3">
    <name type="scientific">Gymnopilus dilepis</name>
    <dbReference type="NCBI Taxonomy" id="231916"/>
    <lineage>
        <taxon>Eukaryota</taxon>
        <taxon>Fungi</taxon>
        <taxon>Dikarya</taxon>
        <taxon>Basidiomycota</taxon>
        <taxon>Agaricomycotina</taxon>
        <taxon>Agaricomycetes</taxon>
        <taxon>Agaricomycetidae</taxon>
        <taxon>Agaricales</taxon>
        <taxon>Agaricineae</taxon>
        <taxon>Hymenogastraceae</taxon>
        <taxon>Gymnopilus</taxon>
    </lineage>
</organism>
<evidence type="ECO:0000313" key="3">
    <source>
        <dbReference type="Proteomes" id="UP000284706"/>
    </source>
</evidence>
<dbReference type="EMBL" id="NHYE01000344">
    <property type="protein sequence ID" value="PPR06312.1"/>
    <property type="molecule type" value="Genomic_DNA"/>
</dbReference>
<accession>A0A409YTI3</accession>
<protein>
    <submittedName>
        <fullName evidence="2">Uncharacterized protein</fullName>
    </submittedName>
</protein>
<proteinExistence type="predicted"/>
<evidence type="ECO:0000256" key="1">
    <source>
        <dbReference type="SAM" id="MobiDB-lite"/>
    </source>
</evidence>
<feature type="region of interest" description="Disordered" evidence="1">
    <location>
        <begin position="1"/>
        <end position="26"/>
    </location>
</feature>
<reference evidence="2 3" key="1">
    <citation type="journal article" date="2018" name="Evol. Lett.">
        <title>Horizontal gene cluster transfer increased hallucinogenic mushroom diversity.</title>
        <authorList>
            <person name="Reynolds H.T."/>
            <person name="Vijayakumar V."/>
            <person name="Gluck-Thaler E."/>
            <person name="Korotkin H.B."/>
            <person name="Matheny P.B."/>
            <person name="Slot J.C."/>
        </authorList>
    </citation>
    <scope>NUCLEOTIDE SEQUENCE [LARGE SCALE GENOMIC DNA]</scope>
    <source>
        <strain evidence="2 3">SRW20</strain>
    </source>
</reference>
<dbReference type="Proteomes" id="UP000284706">
    <property type="component" value="Unassembled WGS sequence"/>
</dbReference>
<dbReference type="AlphaFoldDB" id="A0A409YTI3"/>